<proteinExistence type="predicted"/>
<evidence type="ECO:0000313" key="3">
    <source>
        <dbReference type="Proteomes" id="UP000536441"/>
    </source>
</evidence>
<comment type="caution">
    <text evidence="2">The sequence shown here is derived from an EMBL/GenBank/DDBJ whole genome shotgun (WGS) entry which is preliminary data.</text>
</comment>
<keyword evidence="3" id="KW-1185">Reference proteome</keyword>
<sequence length="142" mass="14710">MIPLLLIAMQGAPAAPPAPGSERFSILAADPCPASGGSREDIIVCGRRQADDRVPQIRDEPPTGPTPSNPQLTGIGALQTSSTPCAARQGGCQVGFDLMTPALLLANEARIGISKLADKMRDKGDRIPISLDGPGPRGHLEP</sequence>
<accession>A0A7Y6B436</accession>
<protein>
    <submittedName>
        <fullName evidence="2">Uncharacterized protein</fullName>
    </submittedName>
</protein>
<feature type="region of interest" description="Disordered" evidence="1">
    <location>
        <begin position="48"/>
        <end position="86"/>
    </location>
</feature>
<organism evidence="2 3">
    <name type="scientific">Sphingomonas zeae</name>
    <dbReference type="NCBI Taxonomy" id="1646122"/>
    <lineage>
        <taxon>Bacteria</taxon>
        <taxon>Pseudomonadati</taxon>
        <taxon>Pseudomonadota</taxon>
        <taxon>Alphaproteobacteria</taxon>
        <taxon>Sphingomonadales</taxon>
        <taxon>Sphingomonadaceae</taxon>
        <taxon>Sphingomonas</taxon>
    </lineage>
</organism>
<dbReference type="RefSeq" id="WP_175311682.1">
    <property type="nucleotide sequence ID" value="NZ_CBCRYR010000014.1"/>
</dbReference>
<dbReference type="Proteomes" id="UP000536441">
    <property type="component" value="Unassembled WGS sequence"/>
</dbReference>
<gene>
    <name evidence="2" type="ORF">HP438_08850</name>
</gene>
<evidence type="ECO:0000256" key="1">
    <source>
        <dbReference type="SAM" id="MobiDB-lite"/>
    </source>
</evidence>
<dbReference type="AlphaFoldDB" id="A0A7Y6B436"/>
<feature type="compositionally biased region" description="Basic and acidic residues" evidence="1">
    <location>
        <begin position="48"/>
        <end position="61"/>
    </location>
</feature>
<reference evidence="2 3" key="1">
    <citation type="submission" date="2020-05" db="EMBL/GenBank/DDBJ databases">
        <title>Genome Sequencing of Type Strains.</title>
        <authorList>
            <person name="Lemaire J.F."/>
            <person name="Inderbitzin P."/>
            <person name="Gregorio O.A."/>
            <person name="Collins S.B."/>
            <person name="Wespe N."/>
            <person name="Knight-Connoni V."/>
        </authorList>
    </citation>
    <scope>NUCLEOTIDE SEQUENCE [LARGE SCALE GENOMIC DNA]</scope>
    <source>
        <strain evidence="2 3">DSM 100049</strain>
    </source>
</reference>
<name>A0A7Y6B436_9SPHN</name>
<dbReference type="EMBL" id="JABMCH010000062">
    <property type="protein sequence ID" value="NUU47080.1"/>
    <property type="molecule type" value="Genomic_DNA"/>
</dbReference>
<evidence type="ECO:0000313" key="2">
    <source>
        <dbReference type="EMBL" id="NUU47080.1"/>
    </source>
</evidence>